<dbReference type="NCBIfam" id="NF047352">
    <property type="entry name" value="P_loop_sacsin"/>
    <property type="match status" value="1"/>
</dbReference>
<evidence type="ECO:0000313" key="2">
    <source>
        <dbReference type="Proteomes" id="UP000663823"/>
    </source>
</evidence>
<accession>A0A819DD27</accession>
<dbReference type="SUPFAM" id="SSF55874">
    <property type="entry name" value="ATPase domain of HSP90 chaperone/DNA topoisomerase II/histidine kinase"/>
    <property type="match status" value="1"/>
</dbReference>
<name>A0A819DD27_9BILA</name>
<dbReference type="EMBL" id="CAJOAX010003041">
    <property type="protein sequence ID" value="CAF3833420.1"/>
    <property type="molecule type" value="Genomic_DNA"/>
</dbReference>
<dbReference type="Gene3D" id="3.30.565.10">
    <property type="entry name" value="Histidine kinase-like ATPase, C-terminal domain"/>
    <property type="match status" value="1"/>
</dbReference>
<evidence type="ECO:0000313" key="1">
    <source>
        <dbReference type="EMBL" id="CAF3833420.1"/>
    </source>
</evidence>
<proteinExistence type="predicted"/>
<organism evidence="1 2">
    <name type="scientific">Rotaria sordida</name>
    <dbReference type="NCBI Taxonomy" id="392033"/>
    <lineage>
        <taxon>Eukaryota</taxon>
        <taxon>Metazoa</taxon>
        <taxon>Spiralia</taxon>
        <taxon>Gnathifera</taxon>
        <taxon>Rotifera</taxon>
        <taxon>Eurotatoria</taxon>
        <taxon>Bdelloidea</taxon>
        <taxon>Philodinida</taxon>
        <taxon>Philodinidae</taxon>
        <taxon>Rotaria</taxon>
    </lineage>
</organism>
<dbReference type="InterPro" id="IPR022155">
    <property type="entry name" value="DUF3684"/>
</dbReference>
<comment type="caution">
    <text evidence="1">The sequence shown here is derived from an EMBL/GenBank/DDBJ whole genome shotgun (WGS) entry which is preliminary data.</text>
</comment>
<dbReference type="PANTHER" id="PTHR47839:SF1">
    <property type="entry name" value="DOMAIN PROTEIN, PUTATIVE (AFU_ORTHOLOGUE AFUA_6G04830)-RELATED"/>
    <property type="match status" value="1"/>
</dbReference>
<dbReference type="Pfam" id="PF12449">
    <property type="entry name" value="DUF3684"/>
    <property type="match status" value="2"/>
</dbReference>
<gene>
    <name evidence="1" type="ORF">OTI717_LOCUS20133</name>
</gene>
<sequence length="1649" mass="191408">MSKNLLNQSDTLRLKALQSGIENRVEVNQRMLIDKMLARYSSDFVVCRELIQNSDDAKATSFHFEITCNNNRLSSEKDFHNKTITEIRAINNGLIFNEIDWKRVASIAEGNTNVESVGQFGVGFFSVFSFSEEPIITSGNQYMAFVWRDDNSLTTYRHELPLEQQSQLTSIILKMRTKYILHTETNLDFDSIIDINESPNIKSSNKKRQKKNITTTTTTNEIIPTINLAQLKAYFTKVLSFTKYINELIIKINQKIIFKVTKTRKSISSTKSNLQFKKNSIHNMLRFDSLIQTEQIFSVDHGPSITLNHISVDATLIIDENYHNHIRRILKKSLPPNVQIQLLYTPNNIITKQQQRKSSKNDDLHMKILNLLIPLKFQNDKIFPSGLIFIGLGTHQTTGIGMHVYSHLIPTIERENLDLQDPYISKWNRELLFSIGQIARCVFDQLIFDNKQFDSIFASYSFQQSVPNNEIGSILVDGFFSSNKDLLVPVKQSPTDINLSLIPSKQAYITTNSKYIHSFLSLPLVPYELSQNSLFQILKDRNLIIEVDNKLIESIIPTTILLSNQFIEFLHWLFSQNNIDKQYIKYLLSIVRFRETNNSSIIRLEQLKNYDNFNISTIIPLPSHVLPASVATYLSREELQKQLSLTPFTLKDFLHYYLCQNQLYLFTKENTSTCLLHIISKYSGQLNKTEWNKLKTTLSTITCIPTNQGMKIPNESYIPSSILSSDLPIITLNVPQNLTNDDDNDNQSILENMENSISAEFLKRLGCRTLNVQSFVHAQSSSSSLTNSTSSMKTLIQHLMEERDNMSEGDFNALKQSECLRGTTLIPNKEDTRKYAPQDLHFPFVAIQLQWSTLPIIDWHDIDLHSREYVFLKEIGVREVPDLRKLIDRIIEEHNEQKKELNNEYKLPIALKFLAENFQQHYSKLWKTTKIKRPFLPSILPSKTIILSSSEQVFKDENPLCATLLPIVVQLFEKYFNISLLGIKDRPTLTIAFDILMKKKQEILNIETARKIFAYMNELDGLSRTLIERVSKFAFIPLERNNNFMKPSQVFIRSDNSITTYDDDDDDEITQIIGNGSRKRNNTKTTTTSKNKKFKTISSTPLIMDDTSGLIDYIDYGSEGNSFLLNIGVLHYPSTTTLVELLIDRQANYFSNLNQNNLQQKLYVYTNCLRQLAITINELQSMSLIKRLKTKAWCLGYQVIDGCTNNEKQRIFKIVSPNQIYLDDDHQCAIDLRPLLPPDEPELTELYEKFGASWLSECVKRTLVHKGNIATSDRCNKLRDLIQYRLDMLFVNNRGEKMENLHEKHVEMLRTNLSVYEVDSIQCQLTFQKKTITLDSTNSSSCVLEYDKNKVVLYFQKHLRAFDYIDIASELVRYVFKKSLDTIVHTISDKLSSPLETLKRRGIPVDRLLQYKQRDIRSTVEMIEEKSKLNHYYHETHVKINGCIEDFNCQQTKNDTKLFSILKQGREYTQTKFIQQEYIKDEIDHSCEIVPSTNMIRYKDLFHSIPLYIEENILITNKMLDQAKQLAWILIELANHVFKIPIETLHLYRDINGARIAFNDRHALFFNLRYYEQVFADKVQPYLQATTSSSISMIHTIVNFYYILICHELAHNIERAHNSNFIHHLQTIAVKFMTEKDSFLQKFSFQNYL</sequence>
<dbReference type="PANTHER" id="PTHR47839">
    <property type="entry name" value="DOMAIN PROTEIN, PUTATIVE (AFU_ORTHOLOGUE AFUA_6G04830)-RELATED"/>
    <property type="match status" value="1"/>
</dbReference>
<dbReference type="Proteomes" id="UP000663823">
    <property type="component" value="Unassembled WGS sequence"/>
</dbReference>
<reference evidence="1" key="1">
    <citation type="submission" date="2021-02" db="EMBL/GenBank/DDBJ databases">
        <authorList>
            <person name="Nowell W R."/>
        </authorList>
    </citation>
    <scope>NUCLEOTIDE SEQUENCE</scope>
</reference>
<protein>
    <submittedName>
        <fullName evidence="1">Uncharacterized protein</fullName>
    </submittedName>
</protein>
<dbReference type="InterPro" id="IPR036890">
    <property type="entry name" value="HATPase_C_sf"/>
</dbReference>